<dbReference type="Gene3D" id="3.30.70.20">
    <property type="match status" value="1"/>
</dbReference>
<dbReference type="PROSITE" id="PS51379">
    <property type="entry name" value="4FE4S_FER_2"/>
    <property type="match status" value="2"/>
</dbReference>
<proteinExistence type="predicted"/>
<feature type="domain" description="4Fe-4S ferredoxin-type" evidence="4">
    <location>
        <begin position="35"/>
        <end position="64"/>
    </location>
</feature>
<dbReference type="RefSeq" id="WP_152076271.1">
    <property type="nucleotide sequence ID" value="NZ_CAAKNU010000016.1"/>
</dbReference>
<dbReference type="Pfam" id="PF12838">
    <property type="entry name" value="Fer4_7"/>
    <property type="match status" value="1"/>
</dbReference>
<keyword evidence="1" id="KW-0479">Metal-binding</keyword>
<dbReference type="EMBL" id="CABWIE010000014">
    <property type="protein sequence ID" value="VWL93553.1"/>
    <property type="molecule type" value="Genomic_DNA"/>
</dbReference>
<dbReference type="InterPro" id="IPR052977">
    <property type="entry name" value="Polyferredoxin-like_ET"/>
</dbReference>
<dbReference type="EC" id="1.6.5.11" evidence="5"/>
<reference evidence="5 6" key="1">
    <citation type="submission" date="2019-10" db="EMBL/GenBank/DDBJ databases">
        <authorList>
            <person name="Wolf R A."/>
        </authorList>
    </citation>
    <scope>NUCLEOTIDE SEQUENCE [LARGE SCALE GENOMIC DNA]</scope>
    <source>
        <strain evidence="5">Collinsella_aerofaciens_MC2</strain>
    </source>
</reference>
<evidence type="ECO:0000313" key="5">
    <source>
        <dbReference type="EMBL" id="VWL93553.1"/>
    </source>
</evidence>
<evidence type="ECO:0000256" key="3">
    <source>
        <dbReference type="ARBA" id="ARBA00023014"/>
    </source>
</evidence>
<dbReference type="GO" id="GO:0051536">
    <property type="term" value="F:iron-sulfur cluster binding"/>
    <property type="evidence" value="ECO:0007669"/>
    <property type="project" value="UniProtKB-KW"/>
</dbReference>
<dbReference type="InterPro" id="IPR017900">
    <property type="entry name" value="4Fe4S_Fe_S_CS"/>
</dbReference>
<evidence type="ECO:0000256" key="2">
    <source>
        <dbReference type="ARBA" id="ARBA00023004"/>
    </source>
</evidence>
<sequence length="384" mass="42573">MDICKDSQRCTGCSACLSVCPRSAIQIAEDSHGFYRPKIDESKCVECGLCQMVCPANGLTSNDLKMSPRRLLAYQADDAERLKSSSGAAFWTLATYVLNNGGVVYGACFDEDFRVVQRRCASVDDAQSCRGSKYSQGFVGSSFVEAYNDLKQGLDVLYSGTPCQIAGLRSFLSKKNYSGQLVTCDLICHGTPSNRMFRDYISFLEKKSGKKVIKYFHRPKDRGWGVHVEKALLDDGTALYNTIESNTWRDVFYSNNALNSSCYNCSYTDVNRVSDFTLADFLGVDRVRKGFNDHKGLSVVMVNSELAERIVASGVFEPGVTDISLEEVLPGNPMLERSSSPQGDVDGFWKAYEHKGFEGTARFVGAYGFVKSLKTLVKQLIKRK</sequence>
<protein>
    <submittedName>
        <fullName evidence="5">NAD(P)H-quinone oxidoreductase subunit I, chloroplastic</fullName>
        <ecNumber evidence="5">1.6.5.11</ecNumber>
    </submittedName>
</protein>
<dbReference type="InterPro" id="IPR017896">
    <property type="entry name" value="4Fe4S_Fe-S-bd"/>
</dbReference>
<keyword evidence="3" id="KW-0411">Iron-sulfur</keyword>
<accession>A0A5K1IWS8</accession>
<evidence type="ECO:0000313" key="6">
    <source>
        <dbReference type="Proteomes" id="UP000361836"/>
    </source>
</evidence>
<keyword evidence="2" id="KW-0408">Iron</keyword>
<gene>
    <name evidence="5" type="primary">ndhI_3</name>
    <name evidence="5" type="ORF">KCJAJFAP_02191</name>
</gene>
<organism evidence="5 6">
    <name type="scientific">Collinsella aerofaciens</name>
    <dbReference type="NCBI Taxonomy" id="74426"/>
    <lineage>
        <taxon>Bacteria</taxon>
        <taxon>Bacillati</taxon>
        <taxon>Actinomycetota</taxon>
        <taxon>Coriobacteriia</taxon>
        <taxon>Coriobacteriales</taxon>
        <taxon>Coriobacteriaceae</taxon>
        <taxon>Collinsella</taxon>
    </lineage>
</organism>
<dbReference type="GO" id="GO:0016491">
    <property type="term" value="F:oxidoreductase activity"/>
    <property type="evidence" value="ECO:0007669"/>
    <property type="project" value="UniProtKB-KW"/>
</dbReference>
<dbReference type="AlphaFoldDB" id="A0A5K1IWS8"/>
<dbReference type="Proteomes" id="UP000361836">
    <property type="component" value="Unassembled WGS sequence"/>
</dbReference>
<dbReference type="SUPFAM" id="SSF54862">
    <property type="entry name" value="4Fe-4S ferredoxins"/>
    <property type="match status" value="1"/>
</dbReference>
<dbReference type="GO" id="GO:0046872">
    <property type="term" value="F:metal ion binding"/>
    <property type="evidence" value="ECO:0007669"/>
    <property type="project" value="UniProtKB-KW"/>
</dbReference>
<feature type="domain" description="4Fe-4S ferredoxin-type" evidence="4">
    <location>
        <begin position="1"/>
        <end position="30"/>
    </location>
</feature>
<dbReference type="InterPro" id="IPR007525">
    <property type="entry name" value="FrhB_FdhB_C"/>
</dbReference>
<keyword evidence="6" id="KW-1185">Reference proteome</keyword>
<name>A0A5K1IWS8_9ACTN</name>
<dbReference type="PANTHER" id="PTHR43193">
    <property type="match status" value="1"/>
</dbReference>
<keyword evidence="5" id="KW-0560">Oxidoreductase</keyword>
<evidence type="ECO:0000256" key="1">
    <source>
        <dbReference type="ARBA" id="ARBA00022723"/>
    </source>
</evidence>
<evidence type="ECO:0000259" key="4">
    <source>
        <dbReference type="PROSITE" id="PS51379"/>
    </source>
</evidence>
<dbReference type="Pfam" id="PF04432">
    <property type="entry name" value="FrhB_FdhB_C"/>
    <property type="match status" value="1"/>
</dbReference>
<dbReference type="PANTHER" id="PTHR43193:SF2">
    <property type="entry name" value="POLYFERREDOXIN PROTEIN FWDF"/>
    <property type="match status" value="1"/>
</dbReference>
<dbReference type="PROSITE" id="PS00198">
    <property type="entry name" value="4FE4S_FER_1"/>
    <property type="match status" value="1"/>
</dbReference>